<feature type="compositionally biased region" description="Polar residues" evidence="1">
    <location>
        <begin position="114"/>
        <end position="126"/>
    </location>
</feature>
<dbReference type="GeneID" id="98140100"/>
<accession>A0ABR4M504</accession>
<proteinExistence type="predicted"/>
<dbReference type="CDD" id="cd14688">
    <property type="entry name" value="bZIP_YAP"/>
    <property type="match status" value="1"/>
</dbReference>
<evidence type="ECO:0000256" key="1">
    <source>
        <dbReference type="SAM" id="MobiDB-lite"/>
    </source>
</evidence>
<feature type="domain" description="BZIP" evidence="2">
    <location>
        <begin position="8"/>
        <end position="70"/>
    </location>
</feature>
<dbReference type="EMBL" id="JBFXLQ010000003">
    <property type="protein sequence ID" value="KAL2871677.1"/>
    <property type="molecule type" value="Genomic_DNA"/>
</dbReference>
<protein>
    <recommendedName>
        <fullName evidence="2">BZIP domain-containing protein</fullName>
    </recommendedName>
</protein>
<sequence length="371" mass="42437">MLSQENPQKTTPAEKKRLRDRRAQQNLRDKKLRHTQELEQKVAYCEEYHSDAGVQRLLQHIEGLRQQNEVLVSRQRQLSALVGSWEDAPRANGRASETAYPQAEKGNGYRWNGDSASSEAQRSSTGGIDAPNDHSPSSATDISSSRALSEPQSRSTPQSPAWSILPLHTDNFASPSTISCPWFASPDIIATSPDTPSSPLDILYGSRTNPLANMIHKRLRRRPVRDPECLALGWTIYHMSKWLFSPTPQRYATLPSFLKPTREQLELAHPMNLDFIVFPRVRVNMIRNWRVYLLPRKREDLFGLYCCCAKVRWPWGEGILERDADNELRIRADFYETFMREDGWGITAEFLRAYPDVVEGVDMAAIHYEVV</sequence>
<feature type="region of interest" description="Disordered" evidence="1">
    <location>
        <begin position="1"/>
        <end position="35"/>
    </location>
</feature>
<keyword evidence="4" id="KW-1185">Reference proteome</keyword>
<dbReference type="InterPro" id="IPR021833">
    <property type="entry name" value="DUF3425"/>
</dbReference>
<gene>
    <name evidence="3" type="ORF">BJX67DRAFT_167205</name>
</gene>
<comment type="caution">
    <text evidence="3">The sequence shown here is derived from an EMBL/GenBank/DDBJ whole genome shotgun (WGS) entry which is preliminary data.</text>
</comment>
<dbReference type="Gene3D" id="1.20.5.170">
    <property type="match status" value="1"/>
</dbReference>
<dbReference type="PANTHER" id="PTHR37012:SF6">
    <property type="entry name" value="BZIP TRANSCRIPTION FACTOR"/>
    <property type="match status" value="1"/>
</dbReference>
<dbReference type="SUPFAM" id="SSF57959">
    <property type="entry name" value="Leucine zipper domain"/>
    <property type="match status" value="1"/>
</dbReference>
<dbReference type="Pfam" id="PF11905">
    <property type="entry name" value="DUF3425"/>
    <property type="match status" value="1"/>
</dbReference>
<feature type="compositionally biased region" description="Polar residues" evidence="1">
    <location>
        <begin position="134"/>
        <end position="161"/>
    </location>
</feature>
<dbReference type="InterPro" id="IPR004827">
    <property type="entry name" value="bZIP"/>
</dbReference>
<dbReference type="RefSeq" id="XP_070890656.1">
    <property type="nucleotide sequence ID" value="XM_071025028.1"/>
</dbReference>
<dbReference type="PANTHER" id="PTHR37012">
    <property type="entry name" value="B-ZIP TRANSCRIPTION FACTOR (EUROFUNG)-RELATED"/>
    <property type="match status" value="1"/>
</dbReference>
<reference evidence="3 4" key="1">
    <citation type="submission" date="2024-07" db="EMBL/GenBank/DDBJ databases">
        <title>Section-level genome sequencing and comparative genomics of Aspergillus sections Usti and Cavernicolus.</title>
        <authorList>
            <consortium name="Lawrence Berkeley National Laboratory"/>
            <person name="Nybo J.L."/>
            <person name="Vesth T.C."/>
            <person name="Theobald S."/>
            <person name="Frisvad J.C."/>
            <person name="Larsen T.O."/>
            <person name="Kjaerboelling I."/>
            <person name="Rothschild-Mancinelli K."/>
            <person name="Lyhne E.K."/>
            <person name="Kogle M.E."/>
            <person name="Barry K."/>
            <person name="Clum A."/>
            <person name="Na H."/>
            <person name="Ledsgaard L."/>
            <person name="Lin J."/>
            <person name="Lipzen A."/>
            <person name="Kuo A."/>
            <person name="Riley R."/>
            <person name="Mondo S."/>
            <person name="Labutti K."/>
            <person name="Haridas S."/>
            <person name="Pangalinan J."/>
            <person name="Salamov A.A."/>
            <person name="Simmons B.A."/>
            <person name="Magnuson J.K."/>
            <person name="Chen J."/>
            <person name="Drula E."/>
            <person name="Henrissat B."/>
            <person name="Wiebenga A."/>
            <person name="Lubbers R.J."/>
            <person name="Gomes A.C."/>
            <person name="Macurrencykelacurrency M.R."/>
            <person name="Stajich J."/>
            <person name="Grigoriev I.V."/>
            <person name="Mortensen U.H."/>
            <person name="De Vries R.P."/>
            <person name="Baker S.E."/>
            <person name="Andersen M.R."/>
        </authorList>
    </citation>
    <scope>NUCLEOTIDE SEQUENCE [LARGE SCALE GENOMIC DNA]</scope>
    <source>
        <strain evidence="3 4">CBS 449.75</strain>
    </source>
</reference>
<evidence type="ECO:0000259" key="2">
    <source>
        <dbReference type="SMART" id="SM00338"/>
    </source>
</evidence>
<organism evidence="3 4">
    <name type="scientific">Aspergillus lucknowensis</name>
    <dbReference type="NCBI Taxonomy" id="176173"/>
    <lineage>
        <taxon>Eukaryota</taxon>
        <taxon>Fungi</taxon>
        <taxon>Dikarya</taxon>
        <taxon>Ascomycota</taxon>
        <taxon>Pezizomycotina</taxon>
        <taxon>Eurotiomycetes</taxon>
        <taxon>Eurotiomycetidae</taxon>
        <taxon>Eurotiales</taxon>
        <taxon>Aspergillaceae</taxon>
        <taxon>Aspergillus</taxon>
        <taxon>Aspergillus subgen. Nidulantes</taxon>
    </lineage>
</organism>
<feature type="compositionally biased region" description="Polar residues" evidence="1">
    <location>
        <begin position="1"/>
        <end position="11"/>
    </location>
</feature>
<dbReference type="Proteomes" id="UP001610432">
    <property type="component" value="Unassembled WGS sequence"/>
</dbReference>
<name>A0ABR4M504_9EURO</name>
<evidence type="ECO:0000313" key="3">
    <source>
        <dbReference type="EMBL" id="KAL2871677.1"/>
    </source>
</evidence>
<dbReference type="InterPro" id="IPR046347">
    <property type="entry name" value="bZIP_sf"/>
</dbReference>
<feature type="compositionally biased region" description="Basic and acidic residues" evidence="1">
    <location>
        <begin position="12"/>
        <end position="35"/>
    </location>
</feature>
<dbReference type="SMART" id="SM00338">
    <property type="entry name" value="BRLZ"/>
    <property type="match status" value="1"/>
</dbReference>
<feature type="region of interest" description="Disordered" evidence="1">
    <location>
        <begin position="87"/>
        <end position="164"/>
    </location>
</feature>
<evidence type="ECO:0000313" key="4">
    <source>
        <dbReference type="Proteomes" id="UP001610432"/>
    </source>
</evidence>